<feature type="domain" description="HTH luxR-type" evidence="2">
    <location>
        <begin position="102"/>
        <end position="136"/>
    </location>
</feature>
<evidence type="ECO:0000313" key="3">
    <source>
        <dbReference type="EMBL" id="CUT03408.1"/>
    </source>
</evidence>
<protein>
    <submittedName>
        <fullName evidence="3">Regulatory protein, luxR family</fullName>
    </submittedName>
</protein>
<proteinExistence type="predicted"/>
<dbReference type="PRINTS" id="PR00038">
    <property type="entry name" value="HTHLUXR"/>
</dbReference>
<dbReference type="Pfam" id="PF00196">
    <property type="entry name" value="GerE"/>
    <property type="match status" value="1"/>
</dbReference>
<dbReference type="AlphaFoldDB" id="A0A0P1NX99"/>
<accession>A0A0P1NX99</accession>
<dbReference type="OrthoDB" id="1727128at2"/>
<evidence type="ECO:0000256" key="1">
    <source>
        <dbReference type="SAM" id="MobiDB-lite"/>
    </source>
</evidence>
<evidence type="ECO:0000259" key="2">
    <source>
        <dbReference type="Pfam" id="PF00196"/>
    </source>
</evidence>
<dbReference type="RefSeq" id="WP_092350412.1">
    <property type="nucleotide sequence ID" value="NZ_CZVW01000016.1"/>
</dbReference>
<sequence length="180" mass="20363">MTAKEIKQLRNYALNLINDEDIVQDLLLKIIENNLNFPLAINYIKLSAKGSIFYKKRKEALNYSVSLSTAPADAENCTIEEIIQTQKPDPEQNFEIQEFRSNLTEKELEILNLIEQGFTVREICKKLKISSKTCTKILKSIRLKALEYFAFGEANPPKGSLGESLGPLGKENKTAKTSHL</sequence>
<keyword evidence="4" id="KW-1185">Reference proteome</keyword>
<dbReference type="Proteomes" id="UP000199197">
    <property type="component" value="Unassembled WGS sequence"/>
</dbReference>
<dbReference type="Gene3D" id="1.10.10.10">
    <property type="entry name" value="Winged helix-like DNA-binding domain superfamily/Winged helix DNA-binding domain"/>
    <property type="match status" value="1"/>
</dbReference>
<dbReference type="InterPro" id="IPR016032">
    <property type="entry name" value="Sig_transdc_resp-reg_C-effctor"/>
</dbReference>
<dbReference type="GO" id="GO:0003677">
    <property type="term" value="F:DNA binding"/>
    <property type="evidence" value="ECO:0007669"/>
    <property type="project" value="InterPro"/>
</dbReference>
<evidence type="ECO:0000313" key="4">
    <source>
        <dbReference type="Proteomes" id="UP000199197"/>
    </source>
</evidence>
<gene>
    <name evidence="3" type="ORF">JGI23_01468</name>
</gene>
<dbReference type="SUPFAM" id="SSF46894">
    <property type="entry name" value="C-terminal effector domain of the bipartite response regulators"/>
    <property type="match status" value="1"/>
</dbReference>
<name>A0A0P1NX99_9BACT</name>
<dbReference type="EMBL" id="CZVW01000016">
    <property type="protein sequence ID" value="CUT03408.1"/>
    <property type="molecule type" value="Genomic_DNA"/>
</dbReference>
<feature type="region of interest" description="Disordered" evidence="1">
    <location>
        <begin position="160"/>
        <end position="180"/>
    </location>
</feature>
<organism evidence="3 4">
    <name type="scientific">Candidatus Chryseopegocella kryptomonas</name>
    <dbReference type="NCBI Taxonomy" id="1633643"/>
    <lineage>
        <taxon>Bacteria</taxon>
        <taxon>Pseudomonadati</taxon>
        <taxon>Candidatus Kryptoniota</taxon>
        <taxon>Candidatus Chryseopegocella</taxon>
    </lineage>
</organism>
<dbReference type="GO" id="GO:0006355">
    <property type="term" value="P:regulation of DNA-templated transcription"/>
    <property type="evidence" value="ECO:0007669"/>
    <property type="project" value="InterPro"/>
</dbReference>
<dbReference type="InterPro" id="IPR036388">
    <property type="entry name" value="WH-like_DNA-bd_sf"/>
</dbReference>
<reference evidence="4" key="1">
    <citation type="submission" date="2015-11" db="EMBL/GenBank/DDBJ databases">
        <authorList>
            <person name="Varghese N."/>
        </authorList>
    </citation>
    <scope>NUCLEOTIDE SEQUENCE [LARGE SCALE GENOMIC DNA]</scope>
    <source>
        <strain evidence="4">JGI-23</strain>
    </source>
</reference>
<dbReference type="InterPro" id="IPR000792">
    <property type="entry name" value="Tscrpt_reg_LuxR_C"/>
</dbReference>